<dbReference type="EMBL" id="UINC01048185">
    <property type="protein sequence ID" value="SVB58416.1"/>
    <property type="molecule type" value="Genomic_DNA"/>
</dbReference>
<protein>
    <recommendedName>
        <fullName evidence="2">Luciferase-like domain-containing protein</fullName>
    </recommendedName>
</protein>
<sequence length="93" mass="10471">MKTWFFTENAYPNLPDDDAYESIRVNLPNSNFDPELGADLFNMYLDIWGAADEMGLEIMLNEHHQTATCVLSAAPIALGILARETKKARLLIL</sequence>
<organism evidence="1">
    <name type="scientific">marine metagenome</name>
    <dbReference type="NCBI Taxonomy" id="408172"/>
    <lineage>
        <taxon>unclassified sequences</taxon>
        <taxon>metagenomes</taxon>
        <taxon>ecological metagenomes</taxon>
    </lineage>
</organism>
<gene>
    <name evidence="1" type="ORF">METZ01_LOCUS211270</name>
</gene>
<proteinExistence type="predicted"/>
<dbReference type="AlphaFoldDB" id="A0A382F5W5"/>
<feature type="non-terminal residue" evidence="1">
    <location>
        <position position="93"/>
    </location>
</feature>
<accession>A0A382F5W5</accession>
<evidence type="ECO:0008006" key="2">
    <source>
        <dbReference type="Google" id="ProtNLM"/>
    </source>
</evidence>
<reference evidence="1" key="1">
    <citation type="submission" date="2018-05" db="EMBL/GenBank/DDBJ databases">
        <authorList>
            <person name="Lanie J.A."/>
            <person name="Ng W.-L."/>
            <person name="Kazmierczak K.M."/>
            <person name="Andrzejewski T.M."/>
            <person name="Davidsen T.M."/>
            <person name="Wayne K.J."/>
            <person name="Tettelin H."/>
            <person name="Glass J.I."/>
            <person name="Rusch D."/>
            <person name="Podicherti R."/>
            <person name="Tsui H.-C.T."/>
            <person name="Winkler M.E."/>
        </authorList>
    </citation>
    <scope>NUCLEOTIDE SEQUENCE</scope>
</reference>
<name>A0A382F5W5_9ZZZZ</name>
<evidence type="ECO:0000313" key="1">
    <source>
        <dbReference type="EMBL" id="SVB58416.1"/>
    </source>
</evidence>